<evidence type="ECO:0000313" key="1">
    <source>
        <dbReference type="EMBL" id="KZS99503.1"/>
    </source>
</evidence>
<dbReference type="AlphaFoldDB" id="A0A165AR79"/>
<keyword evidence="2" id="KW-1185">Reference proteome</keyword>
<evidence type="ECO:0000313" key="2">
    <source>
        <dbReference type="Proteomes" id="UP000076871"/>
    </source>
</evidence>
<dbReference type="OrthoDB" id="3265539at2759"/>
<dbReference type="InParanoid" id="A0A165AR79"/>
<name>A0A165AR79_9APHY</name>
<evidence type="ECO:0008006" key="3">
    <source>
        <dbReference type="Google" id="ProtNLM"/>
    </source>
</evidence>
<proteinExistence type="predicted"/>
<reference evidence="1 2" key="1">
    <citation type="journal article" date="2016" name="Mol. Biol. Evol.">
        <title>Comparative Genomics of Early-Diverging Mushroom-Forming Fungi Provides Insights into the Origins of Lignocellulose Decay Capabilities.</title>
        <authorList>
            <person name="Nagy L.G."/>
            <person name="Riley R."/>
            <person name="Tritt A."/>
            <person name="Adam C."/>
            <person name="Daum C."/>
            <person name="Floudas D."/>
            <person name="Sun H."/>
            <person name="Yadav J.S."/>
            <person name="Pangilinan J."/>
            <person name="Larsson K.H."/>
            <person name="Matsuura K."/>
            <person name="Barry K."/>
            <person name="Labutti K."/>
            <person name="Kuo R."/>
            <person name="Ohm R.A."/>
            <person name="Bhattacharya S.S."/>
            <person name="Shirouzu T."/>
            <person name="Yoshinaga Y."/>
            <person name="Martin F.M."/>
            <person name="Grigoriev I.V."/>
            <person name="Hibbett D.S."/>
        </authorList>
    </citation>
    <scope>NUCLEOTIDE SEQUENCE [LARGE SCALE GENOMIC DNA]</scope>
    <source>
        <strain evidence="1 2">93-53</strain>
    </source>
</reference>
<organism evidence="1 2">
    <name type="scientific">Laetiporus sulphureus 93-53</name>
    <dbReference type="NCBI Taxonomy" id="1314785"/>
    <lineage>
        <taxon>Eukaryota</taxon>
        <taxon>Fungi</taxon>
        <taxon>Dikarya</taxon>
        <taxon>Basidiomycota</taxon>
        <taxon>Agaricomycotina</taxon>
        <taxon>Agaricomycetes</taxon>
        <taxon>Polyporales</taxon>
        <taxon>Laetiporus</taxon>
    </lineage>
</organism>
<sequence length="172" mass="20160">MSDKPKDNVKVPQLVEGNYRLWAMKMQVALVQKDLWKQVKVEVEVKEGAKMAKAWAEIVLWVRLEQLELLEDEKDPHKCWSMLHDTHRAKGFTMELTKWWAFYHMQMQKSESGQGWIARMKGLVRALKEVDVEVEDAQKVLILVMRLTDKYEQVVAQVDNINTTERTFDGSV</sequence>
<dbReference type="PANTHER" id="PTHR35317">
    <property type="entry name" value="OS04G0629600 PROTEIN"/>
    <property type="match status" value="1"/>
</dbReference>
<protein>
    <recommendedName>
        <fullName evidence="3">DUF4219 domain-containing protein</fullName>
    </recommendedName>
</protein>
<dbReference type="Pfam" id="PF14223">
    <property type="entry name" value="Retrotran_gag_2"/>
    <property type="match status" value="1"/>
</dbReference>
<dbReference type="PANTHER" id="PTHR35317:SF40">
    <property type="entry name" value="CCHC-TYPE DOMAIN-CONTAINING PROTEIN"/>
    <property type="match status" value="1"/>
</dbReference>
<dbReference type="Proteomes" id="UP000076871">
    <property type="component" value="Unassembled WGS sequence"/>
</dbReference>
<accession>A0A165AR79</accession>
<dbReference type="RefSeq" id="XP_040757244.1">
    <property type="nucleotide sequence ID" value="XM_040913680.1"/>
</dbReference>
<dbReference type="EMBL" id="KV427821">
    <property type="protein sequence ID" value="KZS99503.1"/>
    <property type="molecule type" value="Genomic_DNA"/>
</dbReference>
<gene>
    <name evidence="1" type="ORF">LAESUDRAFT_765456</name>
</gene>
<dbReference type="STRING" id="1314785.A0A165AR79"/>
<dbReference type="GeneID" id="63830708"/>